<dbReference type="Proteomes" id="UP000803844">
    <property type="component" value="Unassembled WGS sequence"/>
</dbReference>
<feature type="transmembrane region" description="Helical" evidence="6">
    <location>
        <begin position="475"/>
        <end position="496"/>
    </location>
</feature>
<dbReference type="OrthoDB" id="194139at2759"/>
<keyword evidence="2 6" id="KW-0812">Transmembrane</keyword>
<organism evidence="7 8">
    <name type="scientific">Cryphonectria parasitica (strain ATCC 38755 / EP155)</name>
    <dbReference type="NCBI Taxonomy" id="660469"/>
    <lineage>
        <taxon>Eukaryota</taxon>
        <taxon>Fungi</taxon>
        <taxon>Dikarya</taxon>
        <taxon>Ascomycota</taxon>
        <taxon>Pezizomycotina</taxon>
        <taxon>Sordariomycetes</taxon>
        <taxon>Sordariomycetidae</taxon>
        <taxon>Diaporthales</taxon>
        <taxon>Cryphonectriaceae</taxon>
        <taxon>Cryphonectria-Endothia species complex</taxon>
        <taxon>Cryphonectria</taxon>
    </lineage>
</organism>
<evidence type="ECO:0008006" key="9">
    <source>
        <dbReference type="Google" id="ProtNLM"/>
    </source>
</evidence>
<feature type="transmembrane region" description="Helical" evidence="6">
    <location>
        <begin position="307"/>
        <end position="329"/>
    </location>
</feature>
<evidence type="ECO:0000256" key="1">
    <source>
        <dbReference type="ARBA" id="ARBA00004141"/>
    </source>
</evidence>
<evidence type="ECO:0000256" key="5">
    <source>
        <dbReference type="SAM" id="MobiDB-lite"/>
    </source>
</evidence>
<dbReference type="EMBL" id="MU032352">
    <property type="protein sequence ID" value="KAF3760480.1"/>
    <property type="molecule type" value="Genomic_DNA"/>
</dbReference>
<keyword evidence="3 6" id="KW-1133">Transmembrane helix</keyword>
<evidence type="ECO:0000256" key="4">
    <source>
        <dbReference type="ARBA" id="ARBA00023136"/>
    </source>
</evidence>
<dbReference type="InterPro" id="IPR011701">
    <property type="entry name" value="MFS"/>
</dbReference>
<feature type="transmembrane region" description="Helical" evidence="6">
    <location>
        <begin position="445"/>
        <end position="463"/>
    </location>
</feature>
<evidence type="ECO:0000256" key="6">
    <source>
        <dbReference type="SAM" id="Phobius"/>
    </source>
</evidence>
<keyword evidence="4 6" id="KW-0472">Membrane</keyword>
<evidence type="ECO:0000256" key="2">
    <source>
        <dbReference type="ARBA" id="ARBA00022692"/>
    </source>
</evidence>
<feature type="transmembrane region" description="Helical" evidence="6">
    <location>
        <begin position="378"/>
        <end position="397"/>
    </location>
</feature>
<name>A0A9P4XTG6_CRYP1</name>
<evidence type="ECO:0000256" key="3">
    <source>
        <dbReference type="ARBA" id="ARBA00022989"/>
    </source>
</evidence>
<feature type="transmembrane region" description="Helical" evidence="6">
    <location>
        <begin position="118"/>
        <end position="139"/>
    </location>
</feature>
<dbReference type="AlphaFoldDB" id="A0A9P4XTG6"/>
<dbReference type="PANTHER" id="PTHR23507:SF1">
    <property type="entry name" value="FI18259P1-RELATED"/>
    <property type="match status" value="1"/>
</dbReference>
<dbReference type="GeneID" id="63842729"/>
<dbReference type="Pfam" id="PF07690">
    <property type="entry name" value="MFS_1"/>
    <property type="match status" value="1"/>
</dbReference>
<comment type="caution">
    <text evidence="7">The sequence shown here is derived from an EMBL/GenBank/DDBJ whole genome shotgun (WGS) entry which is preliminary data.</text>
</comment>
<feature type="transmembrane region" description="Helical" evidence="6">
    <location>
        <begin position="403"/>
        <end position="424"/>
    </location>
</feature>
<feature type="transmembrane region" description="Helical" evidence="6">
    <location>
        <begin position="177"/>
        <end position="200"/>
    </location>
</feature>
<proteinExistence type="predicted"/>
<feature type="region of interest" description="Disordered" evidence="5">
    <location>
        <begin position="1"/>
        <end position="51"/>
    </location>
</feature>
<dbReference type="GO" id="GO:0016020">
    <property type="term" value="C:membrane"/>
    <property type="evidence" value="ECO:0007669"/>
    <property type="project" value="UniProtKB-SubCell"/>
</dbReference>
<sequence>MENDIQLAELSPAHSRSSRASSSVHAHEIPELPQPPAYDDSDDDAPEQESRTKSPIYGVIVLAVIAFLMQLGVSMFEVPSIQRLEDLICHEYYDHKASGDPIPEGQCTVAAVQGELNFIVMGSLILGYVAVAIPSGILAEKQGGGVALLGCAVGMLSSRVFWTTAAWNPYNWSLRYVWVSAAGRFFGGSDSMAQSILFAMVEDIAPLDKRGVYFGIQIFAMLLGETLGPFIASAMMLHSIFTPLIASPSFILFGALFIGLLRQQCEKPEPQGEQTVAGLNTSTLWSRFYGNIRSIWRGLGAWRLRNILATASLTIPAARVMMSIALRYIHLRFGWTITQAGMALGVRTGLSILVMFVFRPALGGFLNRIRGGWNRDLMLARISVMFLLVGQCVFAAAGSMPMVLVGLTILTLGTGAPSLSRAIVMQITFSGSMDSRSASVAMWETSGYLVYGVILAAVNQFGIEAGLQLGSPSKEGWALALVFWVSAGVYILLVVMRWSASQECFQCDVRDLERVPPPEGPRACDNGVCEARVLADDRASRGAPGLEGATVSP</sequence>
<feature type="compositionally biased region" description="Low complexity" evidence="5">
    <location>
        <begin position="11"/>
        <end position="24"/>
    </location>
</feature>
<dbReference type="GO" id="GO:0022857">
    <property type="term" value="F:transmembrane transporter activity"/>
    <property type="evidence" value="ECO:0007669"/>
    <property type="project" value="InterPro"/>
</dbReference>
<feature type="transmembrane region" description="Helical" evidence="6">
    <location>
        <begin position="56"/>
        <end position="76"/>
    </location>
</feature>
<dbReference type="SUPFAM" id="SSF103473">
    <property type="entry name" value="MFS general substrate transporter"/>
    <property type="match status" value="1"/>
</dbReference>
<feature type="transmembrane region" description="Helical" evidence="6">
    <location>
        <begin position="335"/>
        <end position="358"/>
    </location>
</feature>
<dbReference type="Gene3D" id="1.20.1250.20">
    <property type="entry name" value="MFS general substrate transporter like domains"/>
    <property type="match status" value="1"/>
</dbReference>
<reference evidence="7" key="1">
    <citation type="journal article" date="2020" name="Phytopathology">
        <title>Genome sequence of the chestnut blight fungus Cryphonectria parasitica EP155: A fundamental resource for an archetypical invasive plant pathogen.</title>
        <authorList>
            <person name="Crouch J.A."/>
            <person name="Dawe A."/>
            <person name="Aerts A."/>
            <person name="Barry K."/>
            <person name="Churchill A.C.L."/>
            <person name="Grimwood J."/>
            <person name="Hillman B."/>
            <person name="Milgroom M.G."/>
            <person name="Pangilinan J."/>
            <person name="Smith M."/>
            <person name="Salamov A."/>
            <person name="Schmutz J."/>
            <person name="Yadav J."/>
            <person name="Grigoriev I.V."/>
            <person name="Nuss D."/>
        </authorList>
    </citation>
    <scope>NUCLEOTIDE SEQUENCE</scope>
    <source>
        <strain evidence="7">EP155</strain>
    </source>
</reference>
<feature type="transmembrane region" description="Helical" evidence="6">
    <location>
        <begin position="212"/>
        <end position="234"/>
    </location>
</feature>
<evidence type="ECO:0000313" key="8">
    <source>
        <dbReference type="Proteomes" id="UP000803844"/>
    </source>
</evidence>
<dbReference type="InterPro" id="IPR036259">
    <property type="entry name" value="MFS_trans_sf"/>
</dbReference>
<dbReference type="PANTHER" id="PTHR23507">
    <property type="entry name" value="ZGC:174356"/>
    <property type="match status" value="1"/>
</dbReference>
<comment type="subcellular location">
    <subcellularLocation>
        <location evidence="1">Membrane</location>
        <topology evidence="1">Multi-pass membrane protein</topology>
    </subcellularLocation>
</comment>
<gene>
    <name evidence="7" type="ORF">M406DRAFT_72971</name>
</gene>
<evidence type="ECO:0000313" key="7">
    <source>
        <dbReference type="EMBL" id="KAF3760480.1"/>
    </source>
</evidence>
<protein>
    <recommendedName>
        <fullName evidence="9">Major facilitator superfamily (MFS) profile domain-containing protein</fullName>
    </recommendedName>
</protein>
<feature type="transmembrane region" description="Helical" evidence="6">
    <location>
        <begin position="240"/>
        <end position="261"/>
    </location>
</feature>
<feature type="transmembrane region" description="Helical" evidence="6">
    <location>
        <begin position="146"/>
        <end position="165"/>
    </location>
</feature>
<dbReference type="RefSeq" id="XP_040771459.1">
    <property type="nucleotide sequence ID" value="XM_040925600.1"/>
</dbReference>
<keyword evidence="8" id="KW-1185">Reference proteome</keyword>
<accession>A0A9P4XTG6</accession>